<organism evidence="3 4">
    <name type="scientific">Nonomuraea angiospora</name>
    <dbReference type="NCBI Taxonomy" id="46172"/>
    <lineage>
        <taxon>Bacteria</taxon>
        <taxon>Bacillati</taxon>
        <taxon>Actinomycetota</taxon>
        <taxon>Actinomycetes</taxon>
        <taxon>Streptosporangiales</taxon>
        <taxon>Streptosporangiaceae</taxon>
        <taxon>Nonomuraea</taxon>
    </lineage>
</organism>
<evidence type="ECO:0000313" key="3">
    <source>
        <dbReference type="EMBL" id="MBE1584098.1"/>
    </source>
</evidence>
<dbReference type="PANTHER" id="PTHR21240">
    <property type="entry name" value="2-AMINO-3-CARBOXYLMUCONATE-6-SEMIALDEHYDE DECARBOXYLASE"/>
    <property type="match status" value="1"/>
</dbReference>
<dbReference type="SUPFAM" id="SSF51556">
    <property type="entry name" value="Metallo-dependent hydrolases"/>
    <property type="match status" value="1"/>
</dbReference>
<keyword evidence="3" id="KW-0378">Hydrolase</keyword>
<evidence type="ECO:0000256" key="1">
    <source>
        <dbReference type="ARBA" id="ARBA00023239"/>
    </source>
</evidence>
<reference evidence="3 4" key="1">
    <citation type="submission" date="2020-10" db="EMBL/GenBank/DDBJ databases">
        <title>Sequencing the genomes of 1000 actinobacteria strains.</title>
        <authorList>
            <person name="Klenk H.-P."/>
        </authorList>
    </citation>
    <scope>NUCLEOTIDE SEQUENCE [LARGE SCALE GENOMIC DNA]</scope>
    <source>
        <strain evidence="3 4">DSM 43173</strain>
    </source>
</reference>
<dbReference type="InterPro" id="IPR032465">
    <property type="entry name" value="ACMSD"/>
</dbReference>
<dbReference type="EMBL" id="JADBEK010000001">
    <property type="protein sequence ID" value="MBE1584098.1"/>
    <property type="molecule type" value="Genomic_DNA"/>
</dbReference>
<sequence length="328" mass="36110">MLKITALEEHLVTAGIFEAWRTVPETWQLYGAATGRPDLIDRLLDLGQARLADMDDQGIDVQVLSVTPPGVQSLGAARAVPLAREANDAIAAAVRAHPGRFEGFATLPTPDPHAAAEELRRAVTGLGLKGAMIHGRTGSRNLDHPDMTPIWEAAAELRCPIYLHPQFPDTPVRDAYYSHLGTVADKVFAGPMVGWHYETGLQLLRLVLAGTFDRFPTLQIITGHWGEVVLFYLDRITQTQSWTGLSLQRPIGDYFARNVSYTGSGILSERYLHWTKEVVGIDRILYATDYPFIDAGNAHDFLDDAALTAAEREAIAHGNWERLTAHLG</sequence>
<dbReference type="Proteomes" id="UP000633509">
    <property type="component" value="Unassembled WGS sequence"/>
</dbReference>
<gene>
    <name evidence="3" type="ORF">H4W80_002356</name>
</gene>
<feature type="domain" description="Amidohydrolase-related" evidence="2">
    <location>
        <begin position="49"/>
        <end position="322"/>
    </location>
</feature>
<evidence type="ECO:0000313" key="4">
    <source>
        <dbReference type="Proteomes" id="UP000633509"/>
    </source>
</evidence>
<dbReference type="InterPro" id="IPR006680">
    <property type="entry name" value="Amidohydro-rel"/>
</dbReference>
<dbReference type="PANTHER" id="PTHR21240:SF30">
    <property type="entry name" value="AMIDOHYDROLASE-RELATED DOMAIN-CONTAINING PROTEIN-RELATED"/>
    <property type="match status" value="1"/>
</dbReference>
<name>A0ABR9LUZ7_9ACTN</name>
<dbReference type="Pfam" id="PF04909">
    <property type="entry name" value="Amidohydro_2"/>
    <property type="match status" value="1"/>
</dbReference>
<keyword evidence="1" id="KW-0456">Lyase</keyword>
<accession>A0ABR9LUZ7</accession>
<dbReference type="RefSeq" id="WP_192785093.1">
    <property type="nucleotide sequence ID" value="NZ_JADBEK010000001.1"/>
</dbReference>
<dbReference type="InterPro" id="IPR032466">
    <property type="entry name" value="Metal_Hydrolase"/>
</dbReference>
<dbReference type="Gene3D" id="3.20.20.140">
    <property type="entry name" value="Metal-dependent hydrolases"/>
    <property type="match status" value="1"/>
</dbReference>
<dbReference type="GO" id="GO:0016787">
    <property type="term" value="F:hydrolase activity"/>
    <property type="evidence" value="ECO:0007669"/>
    <property type="project" value="UniProtKB-KW"/>
</dbReference>
<keyword evidence="4" id="KW-1185">Reference proteome</keyword>
<comment type="caution">
    <text evidence="3">The sequence shown here is derived from an EMBL/GenBank/DDBJ whole genome shotgun (WGS) entry which is preliminary data.</text>
</comment>
<proteinExistence type="predicted"/>
<protein>
    <submittedName>
        <fullName evidence="3">TIM-barrel fold metal-dependent hydrolase</fullName>
    </submittedName>
</protein>
<evidence type="ECO:0000259" key="2">
    <source>
        <dbReference type="Pfam" id="PF04909"/>
    </source>
</evidence>